<evidence type="ECO:0000256" key="10">
    <source>
        <dbReference type="ARBA" id="ARBA00022840"/>
    </source>
</evidence>
<dbReference type="CDD" id="cd00082">
    <property type="entry name" value="HisKA"/>
    <property type="match status" value="1"/>
</dbReference>
<dbReference type="eggNOG" id="COG5000">
    <property type="taxonomic scope" value="Bacteria"/>
</dbReference>
<dbReference type="PROSITE" id="PS50109">
    <property type="entry name" value="HIS_KIN"/>
    <property type="match status" value="1"/>
</dbReference>
<dbReference type="EMBL" id="CP001089">
    <property type="protein sequence ID" value="ACD95291.1"/>
    <property type="molecule type" value="Genomic_DNA"/>
</dbReference>
<dbReference type="InterPro" id="IPR004358">
    <property type="entry name" value="Sig_transdc_His_kin-like_C"/>
</dbReference>
<dbReference type="OrthoDB" id="9815750at2"/>
<feature type="domain" description="PAC" evidence="17">
    <location>
        <begin position="314"/>
        <end position="366"/>
    </location>
</feature>
<dbReference type="GO" id="GO:0005524">
    <property type="term" value="F:ATP binding"/>
    <property type="evidence" value="ECO:0007669"/>
    <property type="project" value="UniProtKB-KW"/>
</dbReference>
<dbReference type="SMART" id="SM00304">
    <property type="entry name" value="HAMP"/>
    <property type="match status" value="1"/>
</dbReference>
<dbReference type="KEGG" id="glo:Glov_1575"/>
<dbReference type="InterPro" id="IPR036890">
    <property type="entry name" value="HATPase_C_sf"/>
</dbReference>
<sequence>MKQSMLWQTVRGRLLLLAIGVELLMLTLLVLNSARLLHGAMTKQAAWHAKQIAPVLNAALTAPLAQRDFATLQAVLDESRATEELVYLAVSDRYGARVASSGRIDTVQPSVQAGSTVKMALHPLLPQYVVAVPISQSGQQLGVLHFGLDLSRIYEARSKLIMQGVGIAAVELVLSSIVLLLIGLWMTRHLSTLTKVSLEVAAGNLSPTVLPEGRDELGQLGAAFNTMSSAIFERVQELDRQKALLSATINSTTDIMFFKNLQGVYLGCNPAFMEFVGRSREDIVGSTDYDLMPNDQAEFFREQDRQMLAIGMPRSNEEWISYPDGRKVLVETKKAPLRDQQGQIIGLIGISRDMTERKKLEDELHQQAAQLELEMAERQKAQEALQLRAGGLESLNLTLESRVQDELRKNREKDAIMLQQDKLASIGQLAAGVAHEINNPMGFIMSNLSTLREYSAILIRYHRFLEQQQMTGAGSSAEQQAILKELDIAYILEDMQPLVDESLEGAERVKRIVQDLKNFARADENRFVKADLNQLVQSTINIVRNEIKYVADLELHLGEIPEIVCIPQQINQVITNLLVNAAQAMDKQGQITITTRQDGDRVLLKVRDTGCGMTDEVRRKIFDPFFTTKEVGKGTGLGLAICYDIIQKHQGEIEVESKSGVGTLFWVWLPTAGLSVTEESLQP</sequence>
<dbReference type="SUPFAM" id="SSF55874">
    <property type="entry name" value="ATPase domain of HSP90 chaperone/DNA topoisomerase II/histidine kinase"/>
    <property type="match status" value="1"/>
</dbReference>
<keyword evidence="14" id="KW-0472">Membrane</keyword>
<protein>
    <recommendedName>
        <fullName evidence="3">histidine kinase</fullName>
        <ecNumber evidence="3">2.7.13.3</ecNumber>
    </recommendedName>
</protein>
<dbReference type="NCBIfam" id="TIGR00229">
    <property type="entry name" value="sensory_box"/>
    <property type="match status" value="1"/>
</dbReference>
<organism evidence="19 20">
    <name type="scientific">Trichlorobacter lovleyi (strain ATCC BAA-1151 / DSM 17278 / SZ)</name>
    <name type="common">Geobacter lovleyi</name>
    <dbReference type="NCBI Taxonomy" id="398767"/>
    <lineage>
        <taxon>Bacteria</taxon>
        <taxon>Pseudomonadati</taxon>
        <taxon>Thermodesulfobacteriota</taxon>
        <taxon>Desulfuromonadia</taxon>
        <taxon>Geobacterales</taxon>
        <taxon>Geobacteraceae</taxon>
        <taxon>Trichlorobacter</taxon>
    </lineage>
</organism>
<keyword evidence="11 14" id="KW-1133">Transmembrane helix</keyword>
<dbReference type="SUPFAM" id="SSF47384">
    <property type="entry name" value="Homodimeric domain of signal transducing histidine kinase"/>
    <property type="match status" value="1"/>
</dbReference>
<dbReference type="Pfam" id="PF08448">
    <property type="entry name" value="PAS_4"/>
    <property type="match status" value="1"/>
</dbReference>
<comment type="catalytic activity">
    <reaction evidence="1">
        <text>ATP + protein L-histidine = ADP + protein N-phospho-L-histidine.</text>
        <dbReference type="EC" id="2.7.13.3"/>
    </reaction>
</comment>
<name>B3E9L5_TRIL1</name>
<evidence type="ECO:0000256" key="2">
    <source>
        <dbReference type="ARBA" id="ARBA00004651"/>
    </source>
</evidence>
<dbReference type="InterPro" id="IPR000700">
    <property type="entry name" value="PAS-assoc_C"/>
</dbReference>
<dbReference type="STRING" id="398767.Glov_1575"/>
<dbReference type="PRINTS" id="PR00344">
    <property type="entry name" value="BCTRLSENSOR"/>
</dbReference>
<dbReference type="Proteomes" id="UP000002420">
    <property type="component" value="Chromosome"/>
</dbReference>
<keyword evidence="5" id="KW-0597">Phosphoprotein</keyword>
<dbReference type="CDD" id="cd06225">
    <property type="entry name" value="HAMP"/>
    <property type="match status" value="1"/>
</dbReference>
<dbReference type="PROSITE" id="PS50885">
    <property type="entry name" value="HAMP"/>
    <property type="match status" value="1"/>
</dbReference>
<dbReference type="InterPro" id="IPR003594">
    <property type="entry name" value="HATPase_dom"/>
</dbReference>
<dbReference type="Pfam" id="PF00672">
    <property type="entry name" value="HAMP"/>
    <property type="match status" value="1"/>
</dbReference>
<keyword evidence="20" id="KW-1185">Reference proteome</keyword>
<accession>B3E9L5</accession>
<dbReference type="RefSeq" id="WP_012469633.1">
    <property type="nucleotide sequence ID" value="NC_010814.1"/>
</dbReference>
<keyword evidence="6" id="KW-0808">Transferase</keyword>
<reference evidence="19 20" key="1">
    <citation type="submission" date="2008-05" db="EMBL/GenBank/DDBJ databases">
        <title>Complete sequence of chromosome of Geobacter lovleyi SZ.</title>
        <authorList>
            <consortium name="US DOE Joint Genome Institute"/>
            <person name="Lucas S."/>
            <person name="Copeland A."/>
            <person name="Lapidus A."/>
            <person name="Glavina del Rio T."/>
            <person name="Dalin E."/>
            <person name="Tice H."/>
            <person name="Bruce D."/>
            <person name="Goodwin L."/>
            <person name="Pitluck S."/>
            <person name="Chertkov O."/>
            <person name="Meincke L."/>
            <person name="Brettin T."/>
            <person name="Detter J.C."/>
            <person name="Han C."/>
            <person name="Tapia R."/>
            <person name="Kuske C.R."/>
            <person name="Schmutz J."/>
            <person name="Larimer F."/>
            <person name="Land M."/>
            <person name="Hauser L."/>
            <person name="Kyrpides N."/>
            <person name="Mikhailova N."/>
            <person name="Sung Y."/>
            <person name="Fletcher K.E."/>
            <person name="Ritalahti K.M."/>
            <person name="Loeffler F.E."/>
            <person name="Richardson P."/>
        </authorList>
    </citation>
    <scope>NUCLEOTIDE SEQUENCE [LARGE SCALE GENOMIC DNA]</scope>
    <source>
        <strain evidence="20">ATCC BAA-1151 / DSM 17278 / SZ</strain>
    </source>
</reference>
<keyword evidence="12" id="KW-0902">Two-component regulatory system</keyword>
<dbReference type="SMART" id="SM00091">
    <property type="entry name" value="PAS"/>
    <property type="match status" value="1"/>
</dbReference>
<evidence type="ECO:0000256" key="14">
    <source>
        <dbReference type="SAM" id="Phobius"/>
    </source>
</evidence>
<evidence type="ECO:0000259" key="15">
    <source>
        <dbReference type="PROSITE" id="PS50109"/>
    </source>
</evidence>
<evidence type="ECO:0000313" key="19">
    <source>
        <dbReference type="EMBL" id="ACD95291.1"/>
    </source>
</evidence>
<feature type="coiled-coil region" evidence="13">
    <location>
        <begin position="357"/>
        <end position="388"/>
    </location>
</feature>
<feature type="domain" description="Histidine kinase" evidence="15">
    <location>
        <begin position="432"/>
        <end position="673"/>
    </location>
</feature>
<dbReference type="InterPro" id="IPR013656">
    <property type="entry name" value="PAS_4"/>
</dbReference>
<evidence type="ECO:0000256" key="11">
    <source>
        <dbReference type="ARBA" id="ARBA00022989"/>
    </source>
</evidence>
<dbReference type="EC" id="2.7.13.3" evidence="3"/>
<evidence type="ECO:0000259" key="18">
    <source>
        <dbReference type="PROSITE" id="PS50885"/>
    </source>
</evidence>
<keyword evidence="7 14" id="KW-0812">Transmembrane</keyword>
<dbReference type="Gene3D" id="3.30.450.20">
    <property type="entry name" value="PAS domain"/>
    <property type="match status" value="1"/>
</dbReference>
<dbReference type="Gene3D" id="1.10.287.130">
    <property type="match status" value="1"/>
</dbReference>
<proteinExistence type="predicted"/>
<dbReference type="CDD" id="cd00130">
    <property type="entry name" value="PAS"/>
    <property type="match status" value="1"/>
</dbReference>
<keyword evidence="10" id="KW-0067">ATP-binding</keyword>
<dbReference type="InterPro" id="IPR005467">
    <property type="entry name" value="His_kinase_dom"/>
</dbReference>
<dbReference type="GO" id="GO:0000155">
    <property type="term" value="F:phosphorelay sensor kinase activity"/>
    <property type="evidence" value="ECO:0007669"/>
    <property type="project" value="InterPro"/>
</dbReference>
<evidence type="ECO:0000256" key="13">
    <source>
        <dbReference type="SAM" id="Coils"/>
    </source>
</evidence>
<feature type="domain" description="HAMP" evidence="18">
    <location>
        <begin position="184"/>
        <end position="236"/>
    </location>
</feature>
<comment type="subcellular location">
    <subcellularLocation>
        <location evidence="2">Cell membrane</location>
        <topology evidence="2">Multi-pass membrane protein</topology>
    </subcellularLocation>
</comment>
<evidence type="ECO:0000256" key="7">
    <source>
        <dbReference type="ARBA" id="ARBA00022692"/>
    </source>
</evidence>
<evidence type="ECO:0000256" key="9">
    <source>
        <dbReference type="ARBA" id="ARBA00022777"/>
    </source>
</evidence>
<dbReference type="SUPFAM" id="SSF55785">
    <property type="entry name" value="PYP-like sensor domain (PAS domain)"/>
    <property type="match status" value="1"/>
</dbReference>
<dbReference type="InterPro" id="IPR035965">
    <property type="entry name" value="PAS-like_dom_sf"/>
</dbReference>
<dbReference type="Pfam" id="PF02518">
    <property type="entry name" value="HATPase_c"/>
    <property type="match status" value="1"/>
</dbReference>
<evidence type="ECO:0000256" key="1">
    <source>
        <dbReference type="ARBA" id="ARBA00000085"/>
    </source>
</evidence>
<dbReference type="AlphaFoldDB" id="B3E9L5"/>
<dbReference type="PROSITE" id="PS50112">
    <property type="entry name" value="PAS"/>
    <property type="match status" value="1"/>
</dbReference>
<dbReference type="Pfam" id="PF00512">
    <property type="entry name" value="HisKA"/>
    <property type="match status" value="1"/>
</dbReference>
<dbReference type="SUPFAM" id="SSF103190">
    <property type="entry name" value="Sensory domain-like"/>
    <property type="match status" value="1"/>
</dbReference>
<dbReference type="SUPFAM" id="SSF158472">
    <property type="entry name" value="HAMP domain-like"/>
    <property type="match status" value="1"/>
</dbReference>
<evidence type="ECO:0000256" key="4">
    <source>
        <dbReference type="ARBA" id="ARBA00022475"/>
    </source>
</evidence>
<dbReference type="InterPro" id="IPR029151">
    <property type="entry name" value="Sensor-like_sf"/>
</dbReference>
<keyword evidence="13" id="KW-0175">Coiled coil</keyword>
<dbReference type="Gene3D" id="6.10.340.10">
    <property type="match status" value="1"/>
</dbReference>
<feature type="transmembrane region" description="Helical" evidence="14">
    <location>
        <begin position="12"/>
        <end position="31"/>
    </location>
</feature>
<dbReference type="Gene3D" id="3.30.565.10">
    <property type="entry name" value="Histidine kinase-like ATPase, C-terminal domain"/>
    <property type="match status" value="1"/>
</dbReference>
<evidence type="ECO:0000313" key="20">
    <source>
        <dbReference type="Proteomes" id="UP000002420"/>
    </source>
</evidence>
<evidence type="ECO:0000259" key="17">
    <source>
        <dbReference type="PROSITE" id="PS50113"/>
    </source>
</evidence>
<dbReference type="HOGENOM" id="CLU_000445_133_4_7"/>
<dbReference type="PROSITE" id="PS50113">
    <property type="entry name" value="PAC"/>
    <property type="match status" value="1"/>
</dbReference>
<dbReference type="PANTHER" id="PTHR43065">
    <property type="entry name" value="SENSOR HISTIDINE KINASE"/>
    <property type="match status" value="1"/>
</dbReference>
<gene>
    <name evidence="19" type="ordered locus">Glov_1575</name>
</gene>
<dbReference type="PANTHER" id="PTHR43065:SF50">
    <property type="entry name" value="HISTIDINE KINASE"/>
    <property type="match status" value="1"/>
</dbReference>
<evidence type="ECO:0000256" key="8">
    <source>
        <dbReference type="ARBA" id="ARBA00022741"/>
    </source>
</evidence>
<keyword evidence="4" id="KW-1003">Cell membrane</keyword>
<dbReference type="InterPro" id="IPR003660">
    <property type="entry name" value="HAMP_dom"/>
</dbReference>
<dbReference type="InterPro" id="IPR003661">
    <property type="entry name" value="HisK_dim/P_dom"/>
</dbReference>
<feature type="domain" description="PAS" evidence="16">
    <location>
        <begin position="241"/>
        <end position="311"/>
    </location>
</feature>
<keyword evidence="8" id="KW-0547">Nucleotide-binding</keyword>
<feature type="transmembrane region" description="Helical" evidence="14">
    <location>
        <begin position="160"/>
        <end position="186"/>
    </location>
</feature>
<dbReference type="SMART" id="SM00388">
    <property type="entry name" value="HisKA"/>
    <property type="match status" value="1"/>
</dbReference>
<dbReference type="SMART" id="SM00387">
    <property type="entry name" value="HATPase_c"/>
    <property type="match status" value="1"/>
</dbReference>
<evidence type="ECO:0000256" key="6">
    <source>
        <dbReference type="ARBA" id="ARBA00022679"/>
    </source>
</evidence>
<dbReference type="GO" id="GO:0005886">
    <property type="term" value="C:plasma membrane"/>
    <property type="evidence" value="ECO:0007669"/>
    <property type="project" value="UniProtKB-SubCell"/>
</dbReference>
<dbReference type="InterPro" id="IPR000014">
    <property type="entry name" value="PAS"/>
</dbReference>
<keyword evidence="9 19" id="KW-0418">Kinase</keyword>
<evidence type="ECO:0000256" key="12">
    <source>
        <dbReference type="ARBA" id="ARBA00023012"/>
    </source>
</evidence>
<evidence type="ECO:0000259" key="16">
    <source>
        <dbReference type="PROSITE" id="PS50112"/>
    </source>
</evidence>
<evidence type="ECO:0000256" key="5">
    <source>
        <dbReference type="ARBA" id="ARBA00022553"/>
    </source>
</evidence>
<dbReference type="InterPro" id="IPR036097">
    <property type="entry name" value="HisK_dim/P_sf"/>
</dbReference>
<evidence type="ECO:0000256" key="3">
    <source>
        <dbReference type="ARBA" id="ARBA00012438"/>
    </source>
</evidence>